<dbReference type="InterPro" id="IPR050639">
    <property type="entry name" value="SSR_resolvase"/>
</dbReference>
<evidence type="ECO:0000313" key="3">
    <source>
        <dbReference type="Proteomes" id="UP000256269"/>
    </source>
</evidence>
<dbReference type="PANTHER" id="PTHR30461:SF23">
    <property type="entry name" value="DNA RECOMBINASE-RELATED"/>
    <property type="match status" value="1"/>
</dbReference>
<dbReference type="CDD" id="cd00338">
    <property type="entry name" value="Ser_Recombinase"/>
    <property type="match status" value="1"/>
</dbReference>
<dbReference type="InterPro" id="IPR038109">
    <property type="entry name" value="DNA_bind_recomb_sf"/>
</dbReference>
<proteinExistence type="predicted"/>
<dbReference type="InterPro" id="IPR006119">
    <property type="entry name" value="Resolv_N"/>
</dbReference>
<keyword evidence="3" id="KW-1185">Reference proteome</keyword>
<dbReference type="Gene3D" id="3.40.50.1390">
    <property type="entry name" value="Resolvase, N-terminal catalytic domain"/>
    <property type="match status" value="1"/>
</dbReference>
<gene>
    <name evidence="2" type="ORF">BCF44_1032</name>
</gene>
<evidence type="ECO:0000313" key="2">
    <source>
        <dbReference type="EMBL" id="REH51553.1"/>
    </source>
</evidence>
<dbReference type="Pfam" id="PF07508">
    <property type="entry name" value="Recombinase"/>
    <property type="match status" value="1"/>
</dbReference>
<dbReference type="SUPFAM" id="SSF53041">
    <property type="entry name" value="Resolvase-like"/>
    <property type="match status" value="1"/>
</dbReference>
<dbReference type="AlphaFoldDB" id="A0A3E0HYK2"/>
<feature type="domain" description="Recombinase" evidence="1">
    <location>
        <begin position="208"/>
        <end position="337"/>
    </location>
</feature>
<accession>A0A3E0HYK2</accession>
<reference evidence="2 3" key="1">
    <citation type="submission" date="2018-08" db="EMBL/GenBank/DDBJ databases">
        <title>Genomic Encyclopedia of Archaeal and Bacterial Type Strains, Phase II (KMG-II): from individual species to whole genera.</title>
        <authorList>
            <person name="Goeker M."/>
        </authorList>
    </citation>
    <scope>NUCLEOTIDE SEQUENCE [LARGE SCALE GENOMIC DNA]</scope>
    <source>
        <strain evidence="2 3">DSM 45791</strain>
    </source>
</reference>
<dbReference type="InterPro" id="IPR036162">
    <property type="entry name" value="Resolvase-like_N_sf"/>
</dbReference>
<evidence type="ECO:0000259" key="1">
    <source>
        <dbReference type="PROSITE" id="PS51737"/>
    </source>
</evidence>
<dbReference type="GO" id="GO:0000150">
    <property type="term" value="F:DNA strand exchange activity"/>
    <property type="evidence" value="ECO:0007669"/>
    <property type="project" value="InterPro"/>
</dbReference>
<dbReference type="InterPro" id="IPR011109">
    <property type="entry name" value="DNA_bind_recombinase_dom"/>
</dbReference>
<dbReference type="RefSeq" id="WP_116173625.1">
    <property type="nucleotide sequence ID" value="NZ_CP144375.1"/>
</dbReference>
<dbReference type="SMART" id="SM00857">
    <property type="entry name" value="Resolvase"/>
    <property type="match status" value="1"/>
</dbReference>
<dbReference type="PANTHER" id="PTHR30461">
    <property type="entry name" value="DNA-INVERTASE FROM LAMBDOID PROPHAGE"/>
    <property type="match status" value="1"/>
</dbReference>
<dbReference type="EMBL" id="QUNO01000003">
    <property type="protein sequence ID" value="REH51553.1"/>
    <property type="molecule type" value="Genomic_DNA"/>
</dbReference>
<dbReference type="PROSITE" id="PS51737">
    <property type="entry name" value="RECOMBINASE_DNA_BIND"/>
    <property type="match status" value="1"/>
</dbReference>
<dbReference type="GO" id="GO:0003677">
    <property type="term" value="F:DNA binding"/>
    <property type="evidence" value="ECO:0007669"/>
    <property type="project" value="InterPro"/>
</dbReference>
<dbReference type="Proteomes" id="UP000256269">
    <property type="component" value="Unassembled WGS sequence"/>
</dbReference>
<protein>
    <submittedName>
        <fullName evidence="2">Recombinase</fullName>
    </submittedName>
</protein>
<comment type="caution">
    <text evidence="2">The sequence shown here is derived from an EMBL/GenBank/DDBJ whole genome shotgun (WGS) entry which is preliminary data.</text>
</comment>
<dbReference type="Pfam" id="PF00239">
    <property type="entry name" value="Resolvase"/>
    <property type="match status" value="1"/>
</dbReference>
<sequence>MEPFEHVSRAHWGDLEGMNIAGLVRLSFELDTGEPEIDTSPYGMTGRDIKGKVEQEKDCRSYVDRRKGSYVYTYVEPSTSAWKRKQVPMPDGTYGYRVRRPIFEGALKDLKRGVTPDGQRLDGLVVYDIDRLTRDNRHLEDAIEVVQLFGRPIIDITGTLDLLTDNGRTVARMIVAAKGSDSAATARRVRRKHRALEQAGIPTGGRRPFGWKDDKRTLDPFESRVIREAAERLANRVPIGVITTDWNDKGILTPLGNKWCDQTVKTVFRNPRLAGFRSRVIRQFNPETCKQSWRIEMVRRPDGTPVLGLFDAVLTPDEWNDVISVIGDNVISGRGRNTRTYLMTGTLRCGREGCGGKMRALKAHVSRVKDPTRFYYTCESKSKGGCGGGVTIVGREVDEWISAAVIRKYEIEAERRNAQVAPEPWPNEGELVEVRADLAELAAARKERRISAGRYFAMLPELEAQEIRLLRDQERWAAKTAKFDGAGVASIRADWSGFSLMQKRAYIEEALAAVIVLPANGRRGFHADRLELAWRG</sequence>
<name>A0A3E0HYK2_9PSEU</name>
<organism evidence="2 3">
    <name type="scientific">Kutzneria buriramensis</name>
    <dbReference type="NCBI Taxonomy" id="1045776"/>
    <lineage>
        <taxon>Bacteria</taxon>
        <taxon>Bacillati</taxon>
        <taxon>Actinomycetota</taxon>
        <taxon>Actinomycetes</taxon>
        <taxon>Pseudonocardiales</taxon>
        <taxon>Pseudonocardiaceae</taxon>
        <taxon>Kutzneria</taxon>
    </lineage>
</organism>
<dbReference type="Gene3D" id="3.90.1750.20">
    <property type="entry name" value="Putative Large Serine Recombinase, Chain B, Domain 2"/>
    <property type="match status" value="1"/>
</dbReference>
<dbReference type="OrthoDB" id="4500247at2"/>